<proteinExistence type="predicted"/>
<organism evidence="1">
    <name type="scientific">Salix viminalis</name>
    <name type="common">Common osier</name>
    <name type="synonym">Basket willow</name>
    <dbReference type="NCBI Taxonomy" id="40686"/>
    <lineage>
        <taxon>Eukaryota</taxon>
        <taxon>Viridiplantae</taxon>
        <taxon>Streptophyta</taxon>
        <taxon>Embryophyta</taxon>
        <taxon>Tracheophyta</taxon>
        <taxon>Spermatophyta</taxon>
        <taxon>Magnoliopsida</taxon>
        <taxon>eudicotyledons</taxon>
        <taxon>Gunneridae</taxon>
        <taxon>Pentapetalae</taxon>
        <taxon>rosids</taxon>
        <taxon>fabids</taxon>
        <taxon>Malpighiales</taxon>
        <taxon>Salicaceae</taxon>
        <taxon>Saliceae</taxon>
        <taxon>Salix</taxon>
    </lineage>
</organism>
<dbReference type="AlphaFoldDB" id="A0A6N2LLK0"/>
<protein>
    <submittedName>
        <fullName evidence="1">Uncharacterized protein</fullName>
    </submittedName>
</protein>
<reference evidence="1" key="1">
    <citation type="submission" date="2019-03" db="EMBL/GenBank/DDBJ databases">
        <authorList>
            <person name="Mank J."/>
            <person name="Almeida P."/>
        </authorList>
    </citation>
    <scope>NUCLEOTIDE SEQUENCE</scope>
    <source>
        <strain evidence="1">78183</strain>
    </source>
</reference>
<sequence>MGKIQLTRKVMNFLVWLLLDSSKGSHKSKQECYLRWEPRQMDNWSSGPLFAHLIFKMIDLIQVIAGQIL</sequence>
<evidence type="ECO:0000313" key="1">
    <source>
        <dbReference type="EMBL" id="VFU41690.1"/>
    </source>
</evidence>
<name>A0A6N2LLK0_SALVM</name>
<accession>A0A6N2LLK0</accession>
<gene>
    <name evidence="1" type="ORF">SVIM_LOCUS245948</name>
</gene>
<dbReference type="EMBL" id="CAADRP010001565">
    <property type="protein sequence ID" value="VFU41690.1"/>
    <property type="molecule type" value="Genomic_DNA"/>
</dbReference>